<proteinExistence type="inferred from homology"/>
<name>A0A853I272_9GAMM</name>
<comment type="caution">
    <text evidence="4">The sequence shown here is derived from an EMBL/GenBank/DDBJ whole genome shotgun (WGS) entry which is preliminary data.</text>
</comment>
<reference evidence="4 5" key="1">
    <citation type="submission" date="2020-07" db="EMBL/GenBank/DDBJ databases">
        <title>Endozoicomonas sp. nov., isolated from sediment.</title>
        <authorList>
            <person name="Gu T."/>
        </authorList>
    </citation>
    <scope>NUCLEOTIDE SEQUENCE [LARGE SCALE GENOMIC DNA]</scope>
    <source>
        <strain evidence="4 5">SM1973</strain>
    </source>
</reference>
<evidence type="ECO:0000256" key="1">
    <source>
        <dbReference type="ARBA" id="ARBA00010333"/>
    </source>
</evidence>
<dbReference type="Pfam" id="PF00497">
    <property type="entry name" value="SBP_bac_3"/>
    <property type="match status" value="1"/>
</dbReference>
<dbReference type="SUPFAM" id="SSF53850">
    <property type="entry name" value="Periplasmic binding protein-like II"/>
    <property type="match status" value="1"/>
</dbReference>
<dbReference type="RefSeq" id="WP_180569525.1">
    <property type="nucleotide sequence ID" value="NZ_JACCKB010000026.1"/>
</dbReference>
<evidence type="ECO:0000313" key="5">
    <source>
        <dbReference type="Proteomes" id="UP000569732"/>
    </source>
</evidence>
<evidence type="ECO:0000259" key="3">
    <source>
        <dbReference type="SMART" id="SM00062"/>
    </source>
</evidence>
<sequence>MIKSFIFRLSLTSLLTSTVLRQQVWGVGLLLISLQAVSGGCPKPSYVMAWSEMPPYMLINAEGEVTGLDIQFIQAVFKQLGCPLKLVRLPWKRSLYEVQKGRVDFLGLASLVAERQQFAYYSTPYRLEQVRIAIRKGEAERWQVSSLEQLAELNMRLNVQLGAWYGPAYAQAIQQEGFKQLVREDTENDKQVLRLINNRADGVFNDVLYFDHFVMKYQQEGKIELLPFVVHDNPVHFIFSKASISQENFNKINEVIKTVKKTPFYHQLYKQSVVPDAVVD</sequence>
<accession>A0A853I272</accession>
<dbReference type="AlphaFoldDB" id="A0A853I272"/>
<dbReference type="InterPro" id="IPR001638">
    <property type="entry name" value="Solute-binding_3/MltF_N"/>
</dbReference>
<dbReference type="Gene3D" id="3.40.190.10">
    <property type="entry name" value="Periplasmic binding protein-like II"/>
    <property type="match status" value="2"/>
</dbReference>
<dbReference type="PANTHER" id="PTHR35936">
    <property type="entry name" value="MEMBRANE-BOUND LYTIC MUREIN TRANSGLYCOSYLASE F"/>
    <property type="match status" value="1"/>
</dbReference>
<gene>
    <name evidence="4" type="ORF">H0A36_15910</name>
</gene>
<dbReference type="PANTHER" id="PTHR35936:SF38">
    <property type="entry name" value="GLUTAMINE-BINDING PERIPLASMIC PROTEIN"/>
    <property type="match status" value="1"/>
</dbReference>
<evidence type="ECO:0000313" key="4">
    <source>
        <dbReference type="EMBL" id="NYZ67503.1"/>
    </source>
</evidence>
<feature type="domain" description="Solute-binding protein family 3/N-terminal" evidence="3">
    <location>
        <begin position="45"/>
        <end position="276"/>
    </location>
</feature>
<dbReference type="EMBL" id="JACCKB010000026">
    <property type="protein sequence ID" value="NYZ67503.1"/>
    <property type="molecule type" value="Genomic_DNA"/>
</dbReference>
<protein>
    <submittedName>
        <fullName evidence="4">Transporter substrate-binding domain-containing protein</fullName>
    </submittedName>
</protein>
<keyword evidence="2" id="KW-0732">Signal</keyword>
<evidence type="ECO:0000256" key="2">
    <source>
        <dbReference type="ARBA" id="ARBA00022729"/>
    </source>
</evidence>
<comment type="similarity">
    <text evidence="1">Belongs to the bacterial solute-binding protein 3 family.</text>
</comment>
<organism evidence="4 5">
    <name type="scientific">Spartinivicinus marinus</name>
    <dbReference type="NCBI Taxonomy" id="2994442"/>
    <lineage>
        <taxon>Bacteria</taxon>
        <taxon>Pseudomonadati</taxon>
        <taxon>Pseudomonadota</taxon>
        <taxon>Gammaproteobacteria</taxon>
        <taxon>Oceanospirillales</taxon>
        <taxon>Zooshikellaceae</taxon>
        <taxon>Spartinivicinus</taxon>
    </lineage>
</organism>
<dbReference type="Proteomes" id="UP000569732">
    <property type="component" value="Unassembled WGS sequence"/>
</dbReference>
<dbReference type="SMART" id="SM00062">
    <property type="entry name" value="PBPb"/>
    <property type="match status" value="1"/>
</dbReference>
<keyword evidence="5" id="KW-1185">Reference proteome</keyword>